<comment type="caution">
    <text evidence="2">The sequence shown here is derived from an EMBL/GenBank/DDBJ whole genome shotgun (WGS) entry which is preliminary data.</text>
</comment>
<feature type="transmembrane region" description="Helical" evidence="1">
    <location>
        <begin position="41"/>
        <end position="60"/>
    </location>
</feature>
<keyword evidence="1" id="KW-1133">Transmembrane helix</keyword>
<dbReference type="Proteomes" id="UP000053464">
    <property type="component" value="Unassembled WGS sequence"/>
</dbReference>
<dbReference type="AlphaFoldDB" id="A0A0G9MZ64"/>
<evidence type="ECO:0000313" key="2">
    <source>
        <dbReference type="EMBL" id="KLE35995.1"/>
    </source>
</evidence>
<dbReference type="PATRIC" id="fig|1581420.6.peg.115"/>
<accession>A0A0G9MZ64</accession>
<keyword evidence="3" id="KW-1185">Reference proteome</keyword>
<sequence>MGVFALGGALLALLIAGLMLTLARFDVIDKLTGFGWYVKSNYIGLASALIGLIAVIWAAIRKTPGRLAGIVALVIGLGMAGVFYAAVMGPAQANPNMHDVTTDVDDPPQFVTLPLREDNLKQFDGDIEAWRAMHREGYPDIQPIIVNEAPAQVLARARALAEQKGWDIAAYDPATGHMEATAYAGYLRFRDDVIVEATPIADGSTRVDMRSVSRVGGSDLGYNAARIREFLIDLKNGG</sequence>
<evidence type="ECO:0008006" key="4">
    <source>
        <dbReference type="Google" id="ProtNLM"/>
    </source>
</evidence>
<keyword evidence="1" id="KW-0812">Transmembrane</keyword>
<gene>
    <name evidence="2" type="ORF">AAW00_00575</name>
</gene>
<protein>
    <recommendedName>
        <fullName evidence="4">DUF1499 domain-containing protein</fullName>
    </recommendedName>
</protein>
<dbReference type="InterPro" id="IPR010865">
    <property type="entry name" value="DUF1499"/>
</dbReference>
<keyword evidence="1" id="KW-0472">Membrane</keyword>
<feature type="transmembrane region" description="Helical" evidence="1">
    <location>
        <begin position="67"/>
        <end position="87"/>
    </location>
</feature>
<evidence type="ECO:0000313" key="3">
    <source>
        <dbReference type="Proteomes" id="UP000053464"/>
    </source>
</evidence>
<reference evidence="2 3" key="1">
    <citation type="submission" date="2015-04" db="EMBL/GenBank/DDBJ databases">
        <title>The draft genome sequence of Erythrobacter luteus KA37.</title>
        <authorList>
            <person name="Zhuang L."/>
            <person name="Liu Y."/>
            <person name="Shao Z."/>
        </authorList>
    </citation>
    <scope>NUCLEOTIDE SEQUENCE [LARGE SCALE GENOMIC DNA]</scope>
    <source>
        <strain evidence="2 3">KA37</strain>
    </source>
</reference>
<proteinExistence type="predicted"/>
<dbReference type="EMBL" id="LBHB01000001">
    <property type="protein sequence ID" value="KLE35995.1"/>
    <property type="molecule type" value="Genomic_DNA"/>
</dbReference>
<name>A0A0G9MZ64_9SPHN</name>
<evidence type="ECO:0000256" key="1">
    <source>
        <dbReference type="SAM" id="Phobius"/>
    </source>
</evidence>
<dbReference type="Pfam" id="PF07386">
    <property type="entry name" value="DUF1499"/>
    <property type="match status" value="1"/>
</dbReference>
<organism evidence="2 3">
    <name type="scientific">Aurantiacibacter luteus</name>
    <dbReference type="NCBI Taxonomy" id="1581420"/>
    <lineage>
        <taxon>Bacteria</taxon>
        <taxon>Pseudomonadati</taxon>
        <taxon>Pseudomonadota</taxon>
        <taxon>Alphaproteobacteria</taxon>
        <taxon>Sphingomonadales</taxon>
        <taxon>Erythrobacteraceae</taxon>
        <taxon>Aurantiacibacter</taxon>
    </lineage>
</organism>